<dbReference type="GO" id="GO:0016740">
    <property type="term" value="F:transferase activity"/>
    <property type="evidence" value="ECO:0007669"/>
    <property type="project" value="UniProtKB-KW"/>
</dbReference>
<dbReference type="Gene3D" id="3.40.50.10540">
    <property type="entry name" value="Crotonobetainyl-coa:carnitine coa-transferase, domain 1"/>
    <property type="match status" value="1"/>
</dbReference>
<accession>A0A975EPN3</accession>
<sequence length="447" mass="48442">MSSRYTFFQSIINQALGPDFQPKFEIPHSGDDSYRSHFDVNDFAMATTNAALGEYGGLVDAQFVDINRRLALLWFHLTTRPVGWEVGSVWDAIAGDYKCADGWIRLHTNAPHHQKAALEVLGCRPDRDSVAAVLGNKSKHEVEQAVVDNNGCAAAMMSMEEWSEHPQGKAVKESPLIGWTSRPGDKPKRQGLKGLKVLDLTRVLAGPVATRFLAGFGADVLRIDPPHWNEPAVEVDVTLGKRCAGLDLNKSEDRDVLKRLISEADLMIHGYRPGALAGIGFGPDEIAELNPTLCDVSLCAYGWSGPWAERRGFDSLVQMSCGIAHEGMVRAGADKPVPLPVQALDFATGYLVAAAALRALRLQQLDGRVSQARLSLARSAHLLMSTGSHGAMGGGLAPSDQDFAPILEETTWGPIQRVSPPYTIDGESPKWPIAAGALRRHAAEWAC</sequence>
<keyword evidence="1" id="KW-0808">Transferase</keyword>
<evidence type="ECO:0000313" key="1">
    <source>
        <dbReference type="EMBL" id="QTN36008.1"/>
    </source>
</evidence>
<dbReference type="PANTHER" id="PTHR48228">
    <property type="entry name" value="SUCCINYL-COA--D-CITRAMALATE COA-TRANSFERASE"/>
    <property type="match status" value="1"/>
</dbReference>
<dbReference type="KEGG" id="cact:HZ995_00300"/>
<dbReference type="PANTHER" id="PTHR48228:SF4">
    <property type="entry name" value="BLR3030 PROTEIN"/>
    <property type="match status" value="1"/>
</dbReference>
<organism evidence="1 2">
    <name type="scientific">Cognatishimia activa</name>
    <dbReference type="NCBI Taxonomy" id="1715691"/>
    <lineage>
        <taxon>Bacteria</taxon>
        <taxon>Pseudomonadati</taxon>
        <taxon>Pseudomonadota</taxon>
        <taxon>Alphaproteobacteria</taxon>
        <taxon>Rhodobacterales</taxon>
        <taxon>Paracoccaceae</taxon>
        <taxon>Cognatishimia</taxon>
    </lineage>
</organism>
<reference evidence="1" key="1">
    <citation type="submission" date="2020-07" db="EMBL/GenBank/DDBJ databases">
        <title>Genome sequences of bacteria associated with the marine, planktonic diatom Thalassiosira profunda strain ECT2AJA-044.</title>
        <authorList>
            <person name="Gargas C.B."/>
            <person name="Roberts W.R."/>
            <person name="Alverson A.J."/>
        </authorList>
    </citation>
    <scope>NUCLEOTIDE SEQUENCE</scope>
    <source>
        <strain evidence="1">ECT2AJA-044</strain>
    </source>
</reference>
<dbReference type="AlphaFoldDB" id="A0A975EPN3"/>
<dbReference type="EMBL" id="CP060010">
    <property type="protein sequence ID" value="QTN36008.1"/>
    <property type="molecule type" value="Genomic_DNA"/>
</dbReference>
<evidence type="ECO:0000313" key="2">
    <source>
        <dbReference type="Proteomes" id="UP000665026"/>
    </source>
</evidence>
<dbReference type="InterPro" id="IPR023606">
    <property type="entry name" value="CoA-Trfase_III_dom_1_sf"/>
</dbReference>
<dbReference type="InterPro" id="IPR050509">
    <property type="entry name" value="CoA-transferase_III"/>
</dbReference>
<proteinExistence type="predicted"/>
<dbReference type="Proteomes" id="UP000665026">
    <property type="component" value="Chromosome"/>
</dbReference>
<dbReference type="Pfam" id="PF02515">
    <property type="entry name" value="CoA_transf_3"/>
    <property type="match status" value="1"/>
</dbReference>
<dbReference type="SUPFAM" id="SSF89796">
    <property type="entry name" value="CoA-transferase family III (CaiB/BaiF)"/>
    <property type="match status" value="2"/>
</dbReference>
<protein>
    <submittedName>
        <fullName evidence="1">CoA transferase</fullName>
    </submittedName>
</protein>
<name>A0A975EPN3_9RHOB</name>
<gene>
    <name evidence="1" type="ORF">HZ995_00300</name>
</gene>
<dbReference type="InterPro" id="IPR003673">
    <property type="entry name" value="CoA-Trfase_fam_III"/>
</dbReference>